<keyword evidence="3" id="KW-0012">Acyltransferase</keyword>
<feature type="transmembrane region" description="Helical" evidence="1">
    <location>
        <begin position="167"/>
        <end position="186"/>
    </location>
</feature>
<feature type="transmembrane region" description="Helical" evidence="1">
    <location>
        <begin position="51"/>
        <end position="71"/>
    </location>
</feature>
<reference evidence="3 4" key="1">
    <citation type="submission" date="2019-06" db="EMBL/GenBank/DDBJ databases">
        <title>Draft genome of Aliikangiella marina GYP-15.</title>
        <authorList>
            <person name="Wang G."/>
        </authorList>
    </citation>
    <scope>NUCLEOTIDE SEQUENCE [LARGE SCALE GENOMIC DNA]</scope>
    <source>
        <strain evidence="3 4">GYP-15</strain>
    </source>
</reference>
<name>A0A545TBK6_9GAMM</name>
<dbReference type="AlphaFoldDB" id="A0A545TBK6"/>
<evidence type="ECO:0000259" key="2">
    <source>
        <dbReference type="Pfam" id="PF01757"/>
    </source>
</evidence>
<feature type="transmembrane region" description="Helical" evidence="1">
    <location>
        <begin position="12"/>
        <end position="31"/>
    </location>
</feature>
<keyword evidence="1" id="KW-0472">Membrane</keyword>
<dbReference type="InterPro" id="IPR002656">
    <property type="entry name" value="Acyl_transf_3_dom"/>
</dbReference>
<dbReference type="RefSeq" id="WP_142941223.1">
    <property type="nucleotide sequence ID" value="NZ_VIKR01000002.1"/>
</dbReference>
<keyword evidence="4" id="KW-1185">Reference proteome</keyword>
<comment type="caution">
    <text evidence="3">The sequence shown here is derived from an EMBL/GenBank/DDBJ whole genome shotgun (WGS) entry which is preliminary data.</text>
</comment>
<keyword evidence="1" id="KW-1133">Transmembrane helix</keyword>
<dbReference type="GO" id="GO:0000271">
    <property type="term" value="P:polysaccharide biosynthetic process"/>
    <property type="evidence" value="ECO:0007669"/>
    <property type="project" value="TreeGrafter"/>
</dbReference>
<accession>A0A545TBK6</accession>
<dbReference type="PANTHER" id="PTHR23028:SF53">
    <property type="entry name" value="ACYL_TRANSF_3 DOMAIN-CONTAINING PROTEIN"/>
    <property type="match status" value="1"/>
</dbReference>
<feature type="transmembrane region" description="Helical" evidence="1">
    <location>
        <begin position="323"/>
        <end position="341"/>
    </location>
</feature>
<feature type="transmembrane region" description="Helical" evidence="1">
    <location>
        <begin position="92"/>
        <end position="117"/>
    </location>
</feature>
<keyword evidence="3" id="KW-0808">Transferase</keyword>
<feature type="transmembrane region" description="Helical" evidence="1">
    <location>
        <begin position="137"/>
        <end position="160"/>
    </location>
</feature>
<dbReference type="GO" id="GO:0016020">
    <property type="term" value="C:membrane"/>
    <property type="evidence" value="ECO:0007669"/>
    <property type="project" value="TreeGrafter"/>
</dbReference>
<dbReference type="GO" id="GO:0016747">
    <property type="term" value="F:acyltransferase activity, transferring groups other than amino-acyl groups"/>
    <property type="evidence" value="ECO:0007669"/>
    <property type="project" value="InterPro"/>
</dbReference>
<dbReference type="InterPro" id="IPR050879">
    <property type="entry name" value="Acyltransferase_3"/>
</dbReference>
<evidence type="ECO:0000313" key="3">
    <source>
        <dbReference type="EMBL" id="TQV74608.1"/>
    </source>
</evidence>
<feature type="domain" description="Acyltransferase 3" evidence="2">
    <location>
        <begin position="12"/>
        <end position="308"/>
    </location>
</feature>
<dbReference type="Pfam" id="PF01757">
    <property type="entry name" value="Acyl_transf_3"/>
    <property type="match status" value="1"/>
</dbReference>
<evidence type="ECO:0000313" key="4">
    <source>
        <dbReference type="Proteomes" id="UP000317839"/>
    </source>
</evidence>
<organism evidence="3 4">
    <name type="scientific">Aliikangiella marina</name>
    <dbReference type="NCBI Taxonomy" id="1712262"/>
    <lineage>
        <taxon>Bacteria</taxon>
        <taxon>Pseudomonadati</taxon>
        <taxon>Pseudomonadota</taxon>
        <taxon>Gammaproteobacteria</taxon>
        <taxon>Oceanospirillales</taxon>
        <taxon>Pleioneaceae</taxon>
        <taxon>Aliikangiella</taxon>
    </lineage>
</organism>
<dbReference type="OrthoDB" id="9767863at2"/>
<dbReference type="PANTHER" id="PTHR23028">
    <property type="entry name" value="ACETYLTRANSFERASE"/>
    <property type="match status" value="1"/>
</dbReference>
<gene>
    <name evidence="3" type="ORF">FLL45_06490</name>
</gene>
<sequence>MNNKGELKYIPTLDGWRAVAILLVMASHAFYSLKTYYGENEWLTIFSSEGLMGVRIFFGISGFLITSKILDEIQKTQQFSLKNFYYRRIFRLGPALLLFCSVIGLLSLLNIISISLLEWFGGILFFANFITKSWYTGHLWSLSVEEHFYIVWPLLILFFNIQKRPKVVLMLIAVFVIWRLVSWKYGLFRSPALFWGRTDIQIDGLLWGCLLAILMKDEQYQVYRKWFTSHLFAYASLTLFVGLFFIDATDYKFRHALYAVQACLIPIFIAGFAANPQTLLSKFLEISAIKWIGRISYSLYLWQQLFLTSEVGASENMGVFQHWPINIFAAFACATLSYYLVEKPIIRFGHKFTRKRDALRKARHQSIAT</sequence>
<evidence type="ECO:0000256" key="1">
    <source>
        <dbReference type="SAM" id="Phobius"/>
    </source>
</evidence>
<feature type="transmembrane region" description="Helical" evidence="1">
    <location>
        <begin position="258"/>
        <end position="276"/>
    </location>
</feature>
<keyword evidence="1" id="KW-0812">Transmembrane</keyword>
<dbReference type="EMBL" id="VIKR01000002">
    <property type="protein sequence ID" value="TQV74608.1"/>
    <property type="molecule type" value="Genomic_DNA"/>
</dbReference>
<dbReference type="Proteomes" id="UP000317839">
    <property type="component" value="Unassembled WGS sequence"/>
</dbReference>
<feature type="transmembrane region" description="Helical" evidence="1">
    <location>
        <begin position="226"/>
        <end position="246"/>
    </location>
</feature>
<proteinExistence type="predicted"/>
<protein>
    <submittedName>
        <fullName evidence="3">Acyltransferase</fullName>
    </submittedName>
</protein>